<dbReference type="Proteomes" id="UP001163203">
    <property type="component" value="Chromosome"/>
</dbReference>
<feature type="signal peptide" evidence="3">
    <location>
        <begin position="1"/>
        <end position="24"/>
    </location>
</feature>
<dbReference type="PANTHER" id="PTHR43037:SF1">
    <property type="entry name" value="BLL1128 PROTEIN"/>
    <property type="match status" value="1"/>
</dbReference>
<dbReference type="PANTHER" id="PTHR43037">
    <property type="entry name" value="UNNAMED PRODUCT-RELATED"/>
    <property type="match status" value="1"/>
</dbReference>
<protein>
    <submittedName>
        <fullName evidence="4">PHB depolymerase family esterase</fullName>
    </submittedName>
</protein>
<keyword evidence="1 3" id="KW-0732">Signal</keyword>
<keyword evidence="5" id="KW-1185">Reference proteome</keyword>
<evidence type="ECO:0000256" key="2">
    <source>
        <dbReference type="ARBA" id="ARBA00022801"/>
    </source>
</evidence>
<dbReference type="RefSeq" id="WP_268754830.1">
    <property type="nucleotide sequence ID" value="NZ_CP113836.1"/>
</dbReference>
<reference evidence="4" key="1">
    <citation type="submission" date="2022-11" db="EMBL/GenBank/DDBJ databases">
        <authorList>
            <person name="Mo P."/>
        </authorList>
    </citation>
    <scope>NUCLEOTIDE SEQUENCE</scope>
    <source>
        <strain evidence="4">HUAS 11-8</strain>
    </source>
</reference>
<accession>A0ABY7AX71</accession>
<evidence type="ECO:0000256" key="3">
    <source>
        <dbReference type="SAM" id="SignalP"/>
    </source>
</evidence>
<proteinExistence type="predicted"/>
<evidence type="ECO:0000256" key="1">
    <source>
        <dbReference type="ARBA" id="ARBA00022729"/>
    </source>
</evidence>
<dbReference type="NCBIfam" id="TIGR01840">
    <property type="entry name" value="esterase_phb"/>
    <property type="match status" value="1"/>
</dbReference>
<dbReference type="InterPro" id="IPR029058">
    <property type="entry name" value="AB_hydrolase_fold"/>
</dbReference>
<gene>
    <name evidence="4" type="ORF">ORV05_27125</name>
</gene>
<dbReference type="InterPro" id="IPR010126">
    <property type="entry name" value="Esterase_phb"/>
</dbReference>
<evidence type="ECO:0000313" key="5">
    <source>
        <dbReference type="Proteomes" id="UP001163203"/>
    </source>
</evidence>
<dbReference type="Gene3D" id="3.40.50.1820">
    <property type="entry name" value="alpha/beta hydrolase"/>
    <property type="match status" value="1"/>
</dbReference>
<dbReference type="InterPro" id="IPR050955">
    <property type="entry name" value="Plant_Biomass_Hydrol_Est"/>
</dbReference>
<keyword evidence="2" id="KW-0378">Hydrolase</keyword>
<organism evidence="4 5">
    <name type="scientific">Amycolatopsis cynarae</name>
    <dbReference type="NCBI Taxonomy" id="2995223"/>
    <lineage>
        <taxon>Bacteria</taxon>
        <taxon>Bacillati</taxon>
        <taxon>Actinomycetota</taxon>
        <taxon>Actinomycetes</taxon>
        <taxon>Pseudonocardiales</taxon>
        <taxon>Pseudonocardiaceae</taxon>
        <taxon>Amycolatopsis</taxon>
    </lineage>
</organism>
<sequence>MRRFLVLFLAFTIAILLGGPPSQAAAIRQITGFGGNPGALQMFEYRPDGLPQGRPVVVALHGCTQDATGYGQGSGWVRLADQGAFTLVLPQQTSANNFSQCFNWFQSSDVTRGQGEVESIAQMVRWAIADSGADAARVYVTGLSAGGGMTAALLATYPDLFAGGGIIAGIPYGCATTALQAYGCMYPGQDLTPAQWAAKVFAASSYQGPWPSVSIWQGTADYTVAPANERELAEQWTAVHGLPTTPSATDTVAGYPHAVYRDASGGIAVETYAITGMGHGQPIDPGTAAGQCGQAGAYLLDVNLCAAWRLGMLWGFLPAS</sequence>
<dbReference type="EMBL" id="CP113836">
    <property type="protein sequence ID" value="WAL64609.1"/>
    <property type="molecule type" value="Genomic_DNA"/>
</dbReference>
<dbReference type="SUPFAM" id="SSF53474">
    <property type="entry name" value="alpha/beta-Hydrolases"/>
    <property type="match status" value="2"/>
</dbReference>
<name>A0ABY7AX71_9PSEU</name>
<dbReference type="Pfam" id="PF10503">
    <property type="entry name" value="Esterase_PHB"/>
    <property type="match status" value="1"/>
</dbReference>
<feature type="chain" id="PRO_5045936796" evidence="3">
    <location>
        <begin position="25"/>
        <end position="320"/>
    </location>
</feature>
<evidence type="ECO:0000313" key="4">
    <source>
        <dbReference type="EMBL" id="WAL64609.1"/>
    </source>
</evidence>